<organism evidence="3 4">
    <name type="scientific">Luteibacter rhizovicinus</name>
    <dbReference type="NCBI Taxonomy" id="242606"/>
    <lineage>
        <taxon>Bacteria</taxon>
        <taxon>Pseudomonadati</taxon>
        <taxon>Pseudomonadota</taxon>
        <taxon>Gammaproteobacteria</taxon>
        <taxon>Lysobacterales</taxon>
        <taxon>Rhodanobacteraceae</taxon>
        <taxon>Luteibacter</taxon>
    </lineage>
</organism>
<dbReference type="InterPro" id="IPR002925">
    <property type="entry name" value="Dienelactn_hydro"/>
</dbReference>
<keyword evidence="4" id="KW-1185">Reference proteome</keyword>
<keyword evidence="3" id="KW-0378">Hydrolase</keyword>
<dbReference type="OrthoDB" id="9787933at2"/>
<keyword evidence="1" id="KW-0732">Signal</keyword>
<dbReference type="Pfam" id="PF01738">
    <property type="entry name" value="DLH"/>
    <property type="match status" value="1"/>
</dbReference>
<feature type="domain" description="Dienelactone hydrolase" evidence="2">
    <location>
        <begin position="41"/>
        <end position="257"/>
    </location>
</feature>
<sequence>MRRLALFLLLGFMGAAQAAMVSRPVEWTENGTTFKSVLVYDDAVTAKRPGLVMVPNWYGVNDMAVAKAKMIAGKDYVILLTDMYGGTVRPTSDDTALAAVKPLYADRGLMRHRIVRALDELKAQAGKAPIDTGRLAAIGFCFGGSAVLDLARSGANIAGVVSFHGLLSTDDPALAKQIKAKVLALNGADDTNVPAEQKAAFESEMRDAKVDWRLVDYGGAVHCFTEKEAANKPGNCRYDERTATRAYAAMHTFLNEVFAK</sequence>
<dbReference type="InterPro" id="IPR050261">
    <property type="entry name" value="FrsA_esterase"/>
</dbReference>
<comment type="caution">
    <text evidence="3">The sequence shown here is derived from an EMBL/GenBank/DDBJ whole genome shotgun (WGS) entry which is preliminary data.</text>
</comment>
<gene>
    <name evidence="3" type="ORF">EC912_10451</name>
</gene>
<dbReference type="RefSeq" id="WP_132143983.1">
    <property type="nucleotide sequence ID" value="NZ_SMCS01000004.1"/>
</dbReference>
<dbReference type="Gene3D" id="3.40.50.1820">
    <property type="entry name" value="alpha/beta hydrolase"/>
    <property type="match status" value="1"/>
</dbReference>
<dbReference type="AlphaFoldDB" id="A0A4R3YMJ8"/>
<dbReference type="PANTHER" id="PTHR22946">
    <property type="entry name" value="DIENELACTONE HYDROLASE DOMAIN-CONTAINING PROTEIN-RELATED"/>
    <property type="match status" value="1"/>
</dbReference>
<feature type="signal peptide" evidence="1">
    <location>
        <begin position="1"/>
        <end position="18"/>
    </location>
</feature>
<dbReference type="GO" id="GO:0016787">
    <property type="term" value="F:hydrolase activity"/>
    <property type="evidence" value="ECO:0007669"/>
    <property type="project" value="UniProtKB-KW"/>
</dbReference>
<protein>
    <submittedName>
        <fullName evidence="3">Dienelactone hydrolase</fullName>
    </submittedName>
</protein>
<evidence type="ECO:0000256" key="1">
    <source>
        <dbReference type="SAM" id="SignalP"/>
    </source>
</evidence>
<name>A0A4R3YMJ8_9GAMM</name>
<dbReference type="EMBL" id="SMCS01000004">
    <property type="protein sequence ID" value="TCV93857.1"/>
    <property type="molecule type" value="Genomic_DNA"/>
</dbReference>
<dbReference type="InterPro" id="IPR029058">
    <property type="entry name" value="AB_hydrolase_fold"/>
</dbReference>
<dbReference type="Proteomes" id="UP000295645">
    <property type="component" value="Unassembled WGS sequence"/>
</dbReference>
<evidence type="ECO:0000259" key="2">
    <source>
        <dbReference type="Pfam" id="PF01738"/>
    </source>
</evidence>
<feature type="chain" id="PRO_5020359261" evidence="1">
    <location>
        <begin position="19"/>
        <end position="260"/>
    </location>
</feature>
<proteinExistence type="predicted"/>
<accession>A0A4R3YMJ8</accession>
<reference evidence="3 4" key="1">
    <citation type="submission" date="2019-03" db="EMBL/GenBank/DDBJ databases">
        <title>Above-ground endophytic microbial communities from plants in different locations in the United States.</title>
        <authorList>
            <person name="Frank C."/>
        </authorList>
    </citation>
    <scope>NUCLEOTIDE SEQUENCE [LARGE SCALE GENOMIC DNA]</scope>
    <source>
        <strain evidence="3 4">LP_13_YM</strain>
    </source>
</reference>
<evidence type="ECO:0000313" key="3">
    <source>
        <dbReference type="EMBL" id="TCV93857.1"/>
    </source>
</evidence>
<dbReference type="PANTHER" id="PTHR22946:SF4">
    <property type="entry name" value="ESTERASE FRSA"/>
    <property type="match status" value="1"/>
</dbReference>
<evidence type="ECO:0000313" key="4">
    <source>
        <dbReference type="Proteomes" id="UP000295645"/>
    </source>
</evidence>
<dbReference type="SUPFAM" id="SSF53474">
    <property type="entry name" value="alpha/beta-Hydrolases"/>
    <property type="match status" value="1"/>
</dbReference>